<evidence type="ECO:0000313" key="3">
    <source>
        <dbReference type="WBParaSite" id="PTRK_0001452300.1"/>
    </source>
</evidence>
<dbReference type="Proteomes" id="UP000038045">
    <property type="component" value="Unplaced"/>
</dbReference>
<keyword evidence="2" id="KW-1185">Reference proteome</keyword>
<proteinExistence type="predicted"/>
<name>A0A0N4ZZT3_PARTI</name>
<keyword evidence="1" id="KW-0732">Signal</keyword>
<dbReference type="AlphaFoldDB" id="A0A0N4ZZT3"/>
<sequence>MLEKFFIIVLSLNILDATPSDKVFSGRYCYGDNYTVAVNGTLYCNGQPHKHGRVEVKRCDESGIACYNVFNVPLHDGNFNYTYQLNNKKRVDFSLWTYIHHKCCKNQYEILSYEETEYKKLQDDNFQCGQHLMNVKNYGLINLAAKESNFYCYCEKYIVYISGKLQCFGQPYTSGRVELMLCNKFGNSCQKVAKIHIKRNGNFTYTKPVSNLKKSDSTMKLHIYNRCCTSYYETHYQNPLSVDVFKTTMACDNVLNAINFGTIDIKKIQCSQRQYVRVGRK</sequence>
<feature type="signal peptide" evidence="1">
    <location>
        <begin position="1"/>
        <end position="17"/>
    </location>
</feature>
<feature type="chain" id="PRO_5005892435" evidence="1">
    <location>
        <begin position="18"/>
        <end position="281"/>
    </location>
</feature>
<evidence type="ECO:0000256" key="1">
    <source>
        <dbReference type="SAM" id="SignalP"/>
    </source>
</evidence>
<reference evidence="3" key="1">
    <citation type="submission" date="2017-02" db="UniProtKB">
        <authorList>
            <consortium name="WormBaseParasite"/>
        </authorList>
    </citation>
    <scope>IDENTIFICATION</scope>
</reference>
<accession>A0A0N4ZZT3</accession>
<organism evidence="2 3">
    <name type="scientific">Parastrongyloides trichosuri</name>
    <name type="common">Possum-specific nematode worm</name>
    <dbReference type="NCBI Taxonomy" id="131310"/>
    <lineage>
        <taxon>Eukaryota</taxon>
        <taxon>Metazoa</taxon>
        <taxon>Ecdysozoa</taxon>
        <taxon>Nematoda</taxon>
        <taxon>Chromadorea</taxon>
        <taxon>Rhabditida</taxon>
        <taxon>Tylenchina</taxon>
        <taxon>Panagrolaimomorpha</taxon>
        <taxon>Strongyloidoidea</taxon>
        <taxon>Strongyloididae</taxon>
        <taxon>Parastrongyloides</taxon>
    </lineage>
</organism>
<protein>
    <submittedName>
        <fullName evidence="3">SUEL-type lectin domain-containing protein</fullName>
    </submittedName>
</protein>
<dbReference type="WBParaSite" id="PTRK_0001452300.1">
    <property type="protein sequence ID" value="PTRK_0001452300.1"/>
    <property type="gene ID" value="PTRK_0001452300"/>
</dbReference>
<evidence type="ECO:0000313" key="2">
    <source>
        <dbReference type="Proteomes" id="UP000038045"/>
    </source>
</evidence>